<dbReference type="Gene3D" id="2.60.470.10">
    <property type="entry name" value="Acid-sensing ion channels like domains"/>
    <property type="match status" value="1"/>
</dbReference>
<evidence type="ECO:0000256" key="6">
    <source>
        <dbReference type="ARBA" id="ARBA00023053"/>
    </source>
</evidence>
<protein>
    <submittedName>
        <fullName evidence="13">Uncharacterized protein</fullName>
    </submittedName>
</protein>
<feature type="chain" id="PRO_5041697478" evidence="12">
    <location>
        <begin position="19"/>
        <end position="297"/>
    </location>
</feature>
<evidence type="ECO:0000256" key="8">
    <source>
        <dbReference type="ARBA" id="ARBA00023136"/>
    </source>
</evidence>
<keyword evidence="4 11" id="KW-0812">Transmembrane</keyword>
<keyword evidence="2 11" id="KW-0813">Transport</keyword>
<feature type="signal peptide" evidence="12">
    <location>
        <begin position="1"/>
        <end position="18"/>
    </location>
</feature>
<dbReference type="Proteomes" id="UP001186944">
    <property type="component" value="Unassembled WGS sequence"/>
</dbReference>
<dbReference type="PANTHER" id="PTHR11690:SF248">
    <property type="entry name" value="PICKPOCKET 17, ISOFORM A"/>
    <property type="match status" value="1"/>
</dbReference>
<evidence type="ECO:0000256" key="4">
    <source>
        <dbReference type="ARBA" id="ARBA00022692"/>
    </source>
</evidence>
<name>A0AA88YDQ6_PINIB</name>
<evidence type="ECO:0000256" key="12">
    <source>
        <dbReference type="SAM" id="SignalP"/>
    </source>
</evidence>
<evidence type="ECO:0000313" key="13">
    <source>
        <dbReference type="EMBL" id="KAK3099510.1"/>
    </source>
</evidence>
<evidence type="ECO:0000256" key="2">
    <source>
        <dbReference type="ARBA" id="ARBA00022448"/>
    </source>
</evidence>
<evidence type="ECO:0000256" key="5">
    <source>
        <dbReference type="ARBA" id="ARBA00022989"/>
    </source>
</evidence>
<sequence length="297" mass="34097">MWAIFLLSSVSYLFYSLYEKTREYYTYPIVTYTSSQTLETLPFPAVTICNSNRKNYSKMHKDDRLNNFWMSVGRVPFLAKDINWSDPFYEERGFFEPQSVENITEETMDLKNFIILSSFDDKYRLKFDPLITEEGFCYTFNNDGETTTSNFGALNNLLLMIDINQEHYGPGQDLTAGIKVVLHDADEIPDIYNEGFYVGPGVSALASVRVSKYTYLGNPFKAFGERKCHKVGVDKNPLHPLTYSVTACQKLCKAKETFKACHCINVDDLGILVVAFFFLLLPELNVHSCDLWCVCDR</sequence>
<gene>
    <name evidence="13" type="ORF">FSP39_005539</name>
</gene>
<evidence type="ECO:0000256" key="11">
    <source>
        <dbReference type="RuleBase" id="RU000679"/>
    </source>
</evidence>
<keyword evidence="5" id="KW-1133">Transmembrane helix</keyword>
<reference evidence="13" key="1">
    <citation type="submission" date="2019-08" db="EMBL/GenBank/DDBJ databases">
        <title>The improved chromosome-level genome for the pearl oyster Pinctada fucata martensii using PacBio sequencing and Hi-C.</title>
        <authorList>
            <person name="Zheng Z."/>
        </authorList>
    </citation>
    <scope>NUCLEOTIDE SEQUENCE</scope>
    <source>
        <strain evidence="13">ZZ-2019</strain>
        <tissue evidence="13">Adductor muscle</tissue>
    </source>
</reference>
<dbReference type="GO" id="GO:0005886">
    <property type="term" value="C:plasma membrane"/>
    <property type="evidence" value="ECO:0007669"/>
    <property type="project" value="TreeGrafter"/>
</dbReference>
<keyword evidence="12" id="KW-0732">Signal</keyword>
<accession>A0AA88YDQ6</accession>
<evidence type="ECO:0000256" key="7">
    <source>
        <dbReference type="ARBA" id="ARBA00023065"/>
    </source>
</evidence>
<evidence type="ECO:0000313" key="14">
    <source>
        <dbReference type="Proteomes" id="UP001186944"/>
    </source>
</evidence>
<keyword evidence="8" id="KW-0472">Membrane</keyword>
<keyword evidence="9 11" id="KW-0739">Sodium transport</keyword>
<comment type="caution">
    <text evidence="13">The sequence shown here is derived from an EMBL/GenBank/DDBJ whole genome shotgun (WGS) entry which is preliminary data.</text>
</comment>
<dbReference type="EMBL" id="VSWD01000006">
    <property type="protein sequence ID" value="KAK3099510.1"/>
    <property type="molecule type" value="Genomic_DNA"/>
</dbReference>
<comment type="similarity">
    <text evidence="11">Belongs to the amiloride-sensitive sodium channel (TC 1.A.6) family.</text>
</comment>
<dbReference type="Pfam" id="PF00858">
    <property type="entry name" value="ASC"/>
    <property type="match status" value="1"/>
</dbReference>
<organism evidence="13 14">
    <name type="scientific">Pinctada imbricata</name>
    <name type="common">Atlantic pearl-oyster</name>
    <name type="synonym">Pinctada martensii</name>
    <dbReference type="NCBI Taxonomy" id="66713"/>
    <lineage>
        <taxon>Eukaryota</taxon>
        <taxon>Metazoa</taxon>
        <taxon>Spiralia</taxon>
        <taxon>Lophotrochozoa</taxon>
        <taxon>Mollusca</taxon>
        <taxon>Bivalvia</taxon>
        <taxon>Autobranchia</taxon>
        <taxon>Pteriomorphia</taxon>
        <taxon>Pterioida</taxon>
        <taxon>Pterioidea</taxon>
        <taxon>Pteriidae</taxon>
        <taxon>Pinctada</taxon>
    </lineage>
</organism>
<dbReference type="PANTHER" id="PTHR11690">
    <property type="entry name" value="AMILORIDE-SENSITIVE SODIUM CHANNEL-RELATED"/>
    <property type="match status" value="1"/>
</dbReference>
<evidence type="ECO:0000256" key="3">
    <source>
        <dbReference type="ARBA" id="ARBA00022461"/>
    </source>
</evidence>
<keyword evidence="14" id="KW-1185">Reference proteome</keyword>
<evidence type="ECO:0000256" key="9">
    <source>
        <dbReference type="ARBA" id="ARBA00023201"/>
    </source>
</evidence>
<comment type="subcellular location">
    <subcellularLocation>
        <location evidence="1">Membrane</location>
        <topology evidence="1">Multi-pass membrane protein</topology>
    </subcellularLocation>
</comment>
<dbReference type="InterPro" id="IPR001873">
    <property type="entry name" value="ENaC"/>
</dbReference>
<keyword evidence="3 11" id="KW-0894">Sodium channel</keyword>
<dbReference type="AlphaFoldDB" id="A0AA88YDQ6"/>
<evidence type="ECO:0000256" key="1">
    <source>
        <dbReference type="ARBA" id="ARBA00004141"/>
    </source>
</evidence>
<keyword evidence="6" id="KW-0915">Sodium</keyword>
<proteinExistence type="inferred from homology"/>
<keyword evidence="10 11" id="KW-0407">Ion channel</keyword>
<evidence type="ECO:0000256" key="10">
    <source>
        <dbReference type="ARBA" id="ARBA00023303"/>
    </source>
</evidence>
<keyword evidence="7 11" id="KW-0406">Ion transport</keyword>
<dbReference type="PRINTS" id="PR01078">
    <property type="entry name" value="AMINACHANNEL"/>
</dbReference>
<dbReference type="GO" id="GO:0015280">
    <property type="term" value="F:ligand-gated sodium channel activity"/>
    <property type="evidence" value="ECO:0007669"/>
    <property type="project" value="TreeGrafter"/>
</dbReference>